<feature type="compositionally biased region" description="Acidic residues" evidence="13">
    <location>
        <begin position="263"/>
        <end position="281"/>
    </location>
</feature>
<accession>A0A1R1YFF7</accession>
<dbReference type="GO" id="GO:0005789">
    <property type="term" value="C:endoplasmic reticulum membrane"/>
    <property type="evidence" value="ECO:0007669"/>
    <property type="project" value="TreeGrafter"/>
</dbReference>
<feature type="region of interest" description="Disordered" evidence="13">
    <location>
        <begin position="456"/>
        <end position="479"/>
    </location>
</feature>
<dbReference type="PANTHER" id="PTHR13145">
    <property type="entry name" value="SSM4 PROTEIN"/>
    <property type="match status" value="1"/>
</dbReference>
<dbReference type="OrthoDB" id="264354at2759"/>
<feature type="transmembrane region" description="Helical" evidence="14">
    <location>
        <begin position="766"/>
        <end position="784"/>
    </location>
</feature>
<evidence type="ECO:0000259" key="15">
    <source>
        <dbReference type="PROSITE" id="PS51292"/>
    </source>
</evidence>
<organism evidence="16 17">
    <name type="scientific">Smittium culicis</name>
    <dbReference type="NCBI Taxonomy" id="133412"/>
    <lineage>
        <taxon>Eukaryota</taxon>
        <taxon>Fungi</taxon>
        <taxon>Fungi incertae sedis</taxon>
        <taxon>Zoopagomycota</taxon>
        <taxon>Kickxellomycotina</taxon>
        <taxon>Harpellomycetes</taxon>
        <taxon>Harpellales</taxon>
        <taxon>Legeriomycetaceae</taxon>
        <taxon>Smittium</taxon>
    </lineage>
</organism>
<feature type="transmembrane region" description="Helical" evidence="14">
    <location>
        <begin position="230"/>
        <end position="249"/>
    </location>
</feature>
<evidence type="ECO:0000256" key="1">
    <source>
        <dbReference type="ARBA" id="ARBA00000900"/>
    </source>
</evidence>
<keyword evidence="8" id="KW-0863">Zinc-finger</keyword>
<keyword evidence="17" id="KW-1185">Reference proteome</keyword>
<evidence type="ECO:0000256" key="11">
    <source>
        <dbReference type="ARBA" id="ARBA00022989"/>
    </source>
</evidence>
<feature type="transmembrane region" description="Helical" evidence="14">
    <location>
        <begin position="1228"/>
        <end position="1253"/>
    </location>
</feature>
<dbReference type="Pfam" id="PF23113">
    <property type="entry name" value="MARCHF6_C"/>
    <property type="match status" value="1"/>
</dbReference>
<feature type="transmembrane region" description="Helical" evidence="14">
    <location>
        <begin position="725"/>
        <end position="754"/>
    </location>
</feature>
<evidence type="ECO:0000256" key="7">
    <source>
        <dbReference type="ARBA" id="ARBA00022723"/>
    </source>
</evidence>
<evidence type="ECO:0000256" key="4">
    <source>
        <dbReference type="ARBA" id="ARBA00012483"/>
    </source>
</evidence>
<keyword evidence="5" id="KW-0808">Transferase</keyword>
<keyword evidence="6 14" id="KW-0812">Transmembrane</keyword>
<evidence type="ECO:0000256" key="10">
    <source>
        <dbReference type="ARBA" id="ARBA00022833"/>
    </source>
</evidence>
<feature type="transmembrane region" description="Helical" evidence="14">
    <location>
        <begin position="543"/>
        <end position="563"/>
    </location>
</feature>
<feature type="compositionally biased region" description="Polar residues" evidence="13">
    <location>
        <begin position="282"/>
        <end position="292"/>
    </location>
</feature>
<feature type="region of interest" description="Disordered" evidence="13">
    <location>
        <begin position="408"/>
        <end position="439"/>
    </location>
</feature>
<comment type="pathway">
    <text evidence="3">Protein modification; protein ubiquitination.</text>
</comment>
<feature type="transmembrane region" description="Helical" evidence="14">
    <location>
        <begin position="831"/>
        <end position="854"/>
    </location>
</feature>
<evidence type="ECO:0000313" key="17">
    <source>
        <dbReference type="Proteomes" id="UP000187283"/>
    </source>
</evidence>
<feature type="transmembrane region" description="Helical" evidence="14">
    <location>
        <begin position="88"/>
        <end position="113"/>
    </location>
</feature>
<feature type="region of interest" description="Disordered" evidence="13">
    <location>
        <begin position="261"/>
        <end position="322"/>
    </location>
</feature>
<evidence type="ECO:0000256" key="6">
    <source>
        <dbReference type="ARBA" id="ARBA00022692"/>
    </source>
</evidence>
<evidence type="ECO:0000256" key="5">
    <source>
        <dbReference type="ARBA" id="ARBA00022679"/>
    </source>
</evidence>
<dbReference type="EC" id="2.3.2.27" evidence="4"/>
<evidence type="ECO:0000256" key="2">
    <source>
        <dbReference type="ARBA" id="ARBA00004141"/>
    </source>
</evidence>
<dbReference type="InterPro" id="IPR013083">
    <property type="entry name" value="Znf_RING/FYVE/PHD"/>
</dbReference>
<feature type="transmembrane region" description="Helical" evidence="14">
    <location>
        <begin position="1311"/>
        <end position="1328"/>
    </location>
</feature>
<dbReference type="GO" id="GO:0008270">
    <property type="term" value="F:zinc ion binding"/>
    <property type="evidence" value="ECO:0007669"/>
    <property type="project" value="UniProtKB-KW"/>
</dbReference>
<evidence type="ECO:0000256" key="3">
    <source>
        <dbReference type="ARBA" id="ARBA00004906"/>
    </source>
</evidence>
<dbReference type="GO" id="GO:0061630">
    <property type="term" value="F:ubiquitin protein ligase activity"/>
    <property type="evidence" value="ECO:0007669"/>
    <property type="project" value="UniProtKB-EC"/>
</dbReference>
<feature type="transmembrane region" description="Helical" evidence="14">
    <location>
        <begin position="1358"/>
        <end position="1381"/>
    </location>
</feature>
<evidence type="ECO:0000313" key="16">
    <source>
        <dbReference type="EMBL" id="OMJ25648.1"/>
    </source>
</evidence>
<sequence length="1475" mass="168444">MSQEDIICRVCRGENTEEEPLFHPCKCSGSIKHVHQDCLLEWLEHSKKKSCELCGHNYDISPIYSENMPSSLPIFVVLKRAFFYQLDLIVLILRSLFVLFLWLILLPNIVVYITRFYFWSADVIVYGDSPSANPIPSFFNFSNTTQLLNSTLSQQSPNSLPQHNFFVQTFAFIVQNLPLSKEFILNLENINNIQANSFTSFLKNSLNLSLSNQNSKLFHQALNYILSNSFYGSAITLSSVIVFMGLFFLRDWILNNQFAHDDTDNDNDIENDETIEPDSQDDSNYTENSSVSDENDLPDFFNFKNPEINPVQPSSSSSKYVSAGIPSQNIPSIQYPDLVQSSSSILNNIPINPQIPSNPPNNDILDMFFNDANSTHSYSSHNNFNFAQLDLLDDFDFPLTLTSPNTNIQPPIGLNTHQNLPQNSRWPIPNQDNPLPEAIQDNPLHEEIQNNPLPEAIQNNAWPEPQQNNPWPEAQQNNPWPEAQQNILDDEPQMLEVADGILGAIGIRGAFATGVQYLLIVLVLVTLVIGFCVWFPYVIGKLIISLQIIPIFSLPLYTILSLLNFSSNSSLSQIFSFAYVILLNLALEIRDQFISSSMAVLSTLGDYLHKFFGTSAFAKLVLYLKSSQIFSTTQSFFASLKIEPFLSKLASNVFTFIYQKCEPYFNFFDSLTPSQSASETSSIILPLMTGYAMILLTAYLITLFSSSKNSISYKSSAMLLKMFKVVSFLTSELFFFPFMIGLVIDFCTLGLVAGDSLLSRIEFTNNYLYSSIFLHWIIGAAYMFKISSFVNSCRILFRPGVLWFIRNPLNPDYQPLSEILDRSTYFLTTRLLFSGAVYLLSILVFIGLVSRSLLFFSPTHFPLDFSQKIVNNQIPLSITLVHFILPGLLIKFRSQIIPDQLFSSFWKHLSHHLRLSEFLLGYIIPNEVGTLKFQDWKSFFSYYTSLSFSPNDIIDMSWFEISKKFEIPVNDFKNYLKSDPDFFSWSFRIQSYIRKLEKQNGNYPDHISNSIHPYSSKLLFLQDLVNSIFEDYYPGIKFQVDGQFYRVPKTDNLFVVPKRKMIVPVNSFGKVLNPEHDYFLIDSLPGNKGARELQTRFGIFTRKDYRHKPENYKIVFSPRNIGKVFLKLLFFVVFSIMLFSFSSVYLPLLIGSHFYLLIFGHQANSFFSFCIGVAIILTALLILKPLVLVLKNLYQLSKVFSSRFFASSSDSLSSDTTSANISDSLKDFYFASWNITLVAFLFGIAVPALFGLVSDLYFTRMIRIAHFNQNPSLSRITNGILSSVQSADQQPLYSGLLVLDGSNLQSLLHEWIFGFLITRSVYGLIYIFPESHFAMVLDECLNIDNPSTWNAKKLFIKIFLPFLFFVSLTLSLPILLTLALLNPTIQSYFNLARFPLIRQSFSESKVSLPSLSIIESYFPLDQRILTFSCMFVFTFVSFTVLLGLVSQRVKKWVEKLKEEEYMVGQQLHNLQESTQ</sequence>
<dbReference type="PANTHER" id="PTHR13145:SF0">
    <property type="entry name" value="E3 UBIQUITIN-PROTEIN LIGASE MARCHF6"/>
    <property type="match status" value="1"/>
</dbReference>
<dbReference type="CDD" id="cd16702">
    <property type="entry name" value="RING_CH-C4HC3_MARCH6"/>
    <property type="match status" value="1"/>
</dbReference>
<dbReference type="InterPro" id="IPR056521">
    <property type="entry name" value="MARCHF6-like_C"/>
</dbReference>
<evidence type="ECO:0000256" key="12">
    <source>
        <dbReference type="ARBA" id="ARBA00023136"/>
    </source>
</evidence>
<keyword evidence="7" id="KW-0479">Metal-binding</keyword>
<feature type="compositionally biased region" description="Polar residues" evidence="13">
    <location>
        <begin position="408"/>
        <end position="433"/>
    </location>
</feature>
<feature type="domain" description="RING-CH-type" evidence="15">
    <location>
        <begin position="1"/>
        <end position="61"/>
    </location>
</feature>
<feature type="transmembrane region" description="Helical" evidence="14">
    <location>
        <begin position="570"/>
        <end position="587"/>
    </location>
</feature>
<comment type="subcellular location">
    <subcellularLocation>
        <location evidence="2">Membrane</location>
        <topology evidence="2">Multi-pass membrane protein</topology>
    </subcellularLocation>
</comment>
<keyword evidence="10" id="KW-0862">Zinc</keyword>
<keyword evidence="12 14" id="KW-0472">Membrane</keyword>
<reference evidence="16 17" key="1">
    <citation type="submission" date="2017-01" db="EMBL/GenBank/DDBJ databases">
        <authorList>
            <person name="Mah S.A."/>
            <person name="Swanson W.J."/>
            <person name="Moy G.W."/>
            <person name="Vacquier V.D."/>
        </authorList>
    </citation>
    <scope>NUCLEOTIDE SEQUENCE [LARGE SCALE GENOMIC DNA]</scope>
    <source>
        <strain evidence="16 17">GSMNP</strain>
    </source>
</reference>
<evidence type="ECO:0000256" key="8">
    <source>
        <dbReference type="ARBA" id="ARBA00022771"/>
    </source>
</evidence>
<comment type="catalytic activity">
    <reaction evidence="1">
        <text>S-ubiquitinyl-[E2 ubiquitin-conjugating enzyme]-L-cysteine + [acceptor protein]-L-lysine = [E2 ubiquitin-conjugating enzyme]-L-cysteine + N(6)-ubiquitinyl-[acceptor protein]-L-lysine.</text>
        <dbReference type="EC" id="2.3.2.27"/>
    </reaction>
</comment>
<keyword evidence="9" id="KW-0833">Ubl conjugation pathway</keyword>
<dbReference type="FunFam" id="3.30.40.10:FF:000287">
    <property type="entry name" value="RING finger membrane protein"/>
    <property type="match status" value="1"/>
</dbReference>
<dbReference type="InterPro" id="IPR011016">
    <property type="entry name" value="Znf_RING-CH"/>
</dbReference>
<dbReference type="STRING" id="133412.A0A1R1YFF7"/>
<feature type="transmembrane region" description="Helical" evidence="14">
    <location>
        <begin position="683"/>
        <end position="704"/>
    </location>
</feature>
<feature type="transmembrane region" description="Helical" evidence="14">
    <location>
        <begin position="1166"/>
        <end position="1190"/>
    </location>
</feature>
<keyword evidence="11 14" id="KW-1133">Transmembrane helix</keyword>
<dbReference type="Gene3D" id="3.30.40.10">
    <property type="entry name" value="Zinc/RING finger domain, C3HC4 (zinc finger)"/>
    <property type="match status" value="1"/>
</dbReference>
<feature type="transmembrane region" description="Helical" evidence="14">
    <location>
        <begin position="1124"/>
        <end position="1146"/>
    </location>
</feature>
<dbReference type="EMBL" id="LSSN01000135">
    <property type="protein sequence ID" value="OMJ25648.1"/>
    <property type="molecule type" value="Genomic_DNA"/>
</dbReference>
<protein>
    <recommendedName>
        <fullName evidence="4">RING-type E3 ubiquitin transferase</fullName>
        <ecNumber evidence="4">2.3.2.27</ecNumber>
    </recommendedName>
</protein>
<name>A0A1R1YFF7_9FUNG</name>
<dbReference type="SUPFAM" id="SSF57850">
    <property type="entry name" value="RING/U-box"/>
    <property type="match status" value="1"/>
</dbReference>
<gene>
    <name evidence="16" type="ORF">AYI70_g760</name>
</gene>
<evidence type="ECO:0000256" key="13">
    <source>
        <dbReference type="SAM" id="MobiDB-lite"/>
    </source>
</evidence>
<dbReference type="GO" id="GO:0036503">
    <property type="term" value="P:ERAD pathway"/>
    <property type="evidence" value="ECO:0007669"/>
    <property type="project" value="TreeGrafter"/>
</dbReference>
<dbReference type="Proteomes" id="UP000187283">
    <property type="component" value="Unassembled WGS sequence"/>
</dbReference>
<proteinExistence type="predicted"/>
<dbReference type="SMART" id="SM00744">
    <property type="entry name" value="RINGv"/>
    <property type="match status" value="1"/>
</dbReference>
<evidence type="ECO:0000256" key="14">
    <source>
        <dbReference type="SAM" id="Phobius"/>
    </source>
</evidence>
<dbReference type="PROSITE" id="PS51292">
    <property type="entry name" value="ZF_RING_CH"/>
    <property type="match status" value="1"/>
</dbReference>
<dbReference type="Pfam" id="PF12906">
    <property type="entry name" value="RINGv"/>
    <property type="match status" value="1"/>
</dbReference>
<feature type="transmembrane region" description="Helical" evidence="14">
    <location>
        <begin position="517"/>
        <end position="537"/>
    </location>
</feature>
<evidence type="ECO:0000256" key="9">
    <source>
        <dbReference type="ARBA" id="ARBA00022786"/>
    </source>
</evidence>
<comment type="caution">
    <text evidence="16">The sequence shown here is derived from an EMBL/GenBank/DDBJ whole genome shotgun (WGS) entry which is preliminary data.</text>
</comment>
<feature type="transmembrane region" description="Helical" evidence="14">
    <location>
        <begin position="874"/>
        <end position="892"/>
    </location>
</feature>
<feature type="transmembrane region" description="Helical" evidence="14">
    <location>
        <begin position="1424"/>
        <end position="1445"/>
    </location>
</feature>